<keyword evidence="1" id="KW-0812">Transmembrane</keyword>
<evidence type="ECO:0000256" key="1">
    <source>
        <dbReference type="SAM" id="Phobius"/>
    </source>
</evidence>
<evidence type="ECO:0000313" key="3">
    <source>
        <dbReference type="Proteomes" id="UP000247746"/>
    </source>
</evidence>
<accession>A0A2V4UQ69</accession>
<gene>
    <name evidence="2" type="ORF">DFP82_101532</name>
</gene>
<dbReference type="OrthoDB" id="6657721at2"/>
<keyword evidence="3" id="KW-1185">Reference proteome</keyword>
<keyword evidence="1" id="KW-0472">Membrane</keyword>
<evidence type="ECO:0000313" key="2">
    <source>
        <dbReference type="EMBL" id="PYE41209.1"/>
    </source>
</evidence>
<sequence>MKTNNELGAYPYLQVIILFAGFGSLVGGLVAQLFLLFIFRDADFAQIGYQPLLYVGLLGFIPALLTGVIVASKKVWRGDRKSIRTTFLTGFITSACYMGSIILYLGINSLIEVGVLFAFMIAIGLFGAINSAIASCIALPKVCKSGFDITAKKEDDGYKGLHFNES</sequence>
<dbReference type="AlphaFoldDB" id="A0A2V4UQ69"/>
<dbReference type="Proteomes" id="UP000247746">
    <property type="component" value="Unassembled WGS sequence"/>
</dbReference>
<protein>
    <submittedName>
        <fullName evidence="2">Uncharacterized protein</fullName>
    </submittedName>
</protein>
<name>A0A2V4UQ69_9GAMM</name>
<feature type="transmembrane region" description="Helical" evidence="1">
    <location>
        <begin position="113"/>
        <end position="139"/>
    </location>
</feature>
<feature type="transmembrane region" description="Helical" evidence="1">
    <location>
        <begin position="51"/>
        <end position="71"/>
    </location>
</feature>
<dbReference type="EMBL" id="QJSU01000001">
    <property type="protein sequence ID" value="PYE41209.1"/>
    <property type="molecule type" value="Genomic_DNA"/>
</dbReference>
<keyword evidence="1" id="KW-1133">Transmembrane helix</keyword>
<feature type="transmembrane region" description="Helical" evidence="1">
    <location>
        <begin position="12"/>
        <end position="39"/>
    </location>
</feature>
<comment type="caution">
    <text evidence="2">The sequence shown here is derived from an EMBL/GenBank/DDBJ whole genome shotgun (WGS) entry which is preliminary data.</text>
</comment>
<feature type="transmembrane region" description="Helical" evidence="1">
    <location>
        <begin position="83"/>
        <end position="107"/>
    </location>
</feature>
<reference evidence="2 3" key="1">
    <citation type="submission" date="2018-06" db="EMBL/GenBank/DDBJ databases">
        <title>Genomic Encyclopedia of Type Strains, Phase III (KMG-III): the genomes of soil and plant-associated and newly described type strains.</title>
        <authorList>
            <person name="Whitman W."/>
        </authorList>
    </citation>
    <scope>NUCLEOTIDE SEQUENCE [LARGE SCALE GENOMIC DNA]</scope>
    <source>
        <strain evidence="2 3">CECT 5889</strain>
    </source>
</reference>
<dbReference type="RefSeq" id="WP_110922160.1">
    <property type="nucleotide sequence ID" value="NZ_QJSU01000001.1"/>
</dbReference>
<proteinExistence type="predicted"/>
<organism evidence="2 3">
    <name type="scientific">Psychrobacter fozii</name>
    <dbReference type="NCBI Taxonomy" id="198480"/>
    <lineage>
        <taxon>Bacteria</taxon>
        <taxon>Pseudomonadati</taxon>
        <taxon>Pseudomonadota</taxon>
        <taxon>Gammaproteobacteria</taxon>
        <taxon>Moraxellales</taxon>
        <taxon>Moraxellaceae</taxon>
        <taxon>Psychrobacter</taxon>
    </lineage>
</organism>